<gene>
    <name evidence="2" type="ORF">CKO42_08060</name>
</gene>
<proteinExistence type="predicted"/>
<dbReference type="EMBL" id="NRRY01000010">
    <property type="protein sequence ID" value="MBK1618392.1"/>
    <property type="molecule type" value="Genomic_DNA"/>
</dbReference>
<dbReference type="Proteomes" id="UP001138768">
    <property type="component" value="Unassembled WGS sequence"/>
</dbReference>
<organism evidence="2 3">
    <name type="scientific">Lamprobacter modestohalophilus</name>
    <dbReference type="NCBI Taxonomy" id="1064514"/>
    <lineage>
        <taxon>Bacteria</taxon>
        <taxon>Pseudomonadati</taxon>
        <taxon>Pseudomonadota</taxon>
        <taxon>Gammaproteobacteria</taxon>
        <taxon>Chromatiales</taxon>
        <taxon>Chromatiaceae</taxon>
        <taxon>Lamprobacter</taxon>
    </lineage>
</organism>
<dbReference type="AlphaFoldDB" id="A0A9X1B498"/>
<evidence type="ECO:0000256" key="1">
    <source>
        <dbReference type="SAM" id="SignalP"/>
    </source>
</evidence>
<feature type="signal peptide" evidence="1">
    <location>
        <begin position="1"/>
        <end position="32"/>
    </location>
</feature>
<reference evidence="2 3" key="1">
    <citation type="journal article" date="2020" name="Microorganisms">
        <title>Osmotic Adaptation and Compatible Solute Biosynthesis of Phototrophic Bacteria as Revealed from Genome Analyses.</title>
        <authorList>
            <person name="Imhoff J.F."/>
            <person name="Rahn T."/>
            <person name="Kunzel S."/>
            <person name="Keller A."/>
            <person name="Neulinger S.C."/>
        </authorList>
    </citation>
    <scope>NUCLEOTIDE SEQUENCE [LARGE SCALE GENOMIC DNA]</scope>
    <source>
        <strain evidence="2 3">DSM 25653</strain>
    </source>
</reference>
<name>A0A9X1B498_9GAMM</name>
<feature type="chain" id="PRO_5040835132" evidence="1">
    <location>
        <begin position="33"/>
        <end position="76"/>
    </location>
</feature>
<keyword evidence="3" id="KW-1185">Reference proteome</keyword>
<accession>A0A9X1B498</accession>
<evidence type="ECO:0000313" key="3">
    <source>
        <dbReference type="Proteomes" id="UP001138768"/>
    </source>
</evidence>
<comment type="caution">
    <text evidence="2">The sequence shown here is derived from an EMBL/GenBank/DDBJ whole genome shotgun (WGS) entry which is preliminary data.</text>
</comment>
<sequence>MRHLTRPTRWPMLLAVTIIAIVAAPAAAFANACTKLDKAACDRQATCTWVAAYKRMDGVKVSGFCHPRDRRDKPQQ</sequence>
<protein>
    <submittedName>
        <fullName evidence="2">Uncharacterized protein</fullName>
    </submittedName>
</protein>
<dbReference type="RefSeq" id="WP_200241821.1">
    <property type="nucleotide sequence ID" value="NZ_NRRY01000010.1"/>
</dbReference>
<evidence type="ECO:0000313" key="2">
    <source>
        <dbReference type="EMBL" id="MBK1618392.1"/>
    </source>
</evidence>
<keyword evidence="1" id="KW-0732">Signal</keyword>